<dbReference type="PIRSF" id="PIRSF000857">
    <property type="entry name" value="PAPS_reductase"/>
    <property type="match status" value="1"/>
</dbReference>
<feature type="binding site" evidence="14">
    <location>
        <position position="121"/>
    </location>
    <ligand>
        <name>[4Fe-4S] cluster</name>
        <dbReference type="ChEBI" id="CHEBI:49883"/>
    </ligand>
</feature>
<comment type="subcellular location">
    <subcellularLocation>
        <location evidence="14">Cytoplasm</location>
    </subcellularLocation>
</comment>
<comment type="pathway">
    <text evidence="8 14">Sulfur metabolism; hydrogen sulfide biosynthesis; sulfite from sulfate.</text>
</comment>
<keyword evidence="6 14" id="KW-0411">Iron-sulfur</keyword>
<dbReference type="CDD" id="cd23945">
    <property type="entry name" value="PAPS_reductase"/>
    <property type="match status" value="1"/>
</dbReference>
<comment type="cofactor">
    <cofactor evidence="14">
        <name>[4Fe-4S] cluster</name>
        <dbReference type="ChEBI" id="CHEBI:49883"/>
    </cofactor>
    <text evidence="14">Binds 1 [4Fe-4S] cluster per subunit.</text>
</comment>
<comment type="function">
    <text evidence="7 14">Catalyzes the formation of sulfite from adenosine 5'-phosphosulfate (APS) using thioredoxin as an electron donor.</text>
</comment>
<dbReference type="InterPro" id="IPR004511">
    <property type="entry name" value="PAPS/APS_Rdtase"/>
</dbReference>
<dbReference type="InterPro" id="IPR002500">
    <property type="entry name" value="PAPS_reduct_dom"/>
</dbReference>
<dbReference type="GO" id="GO:0019344">
    <property type="term" value="P:cysteine biosynthetic process"/>
    <property type="evidence" value="ECO:0007669"/>
    <property type="project" value="InterPro"/>
</dbReference>
<dbReference type="GO" id="GO:0051539">
    <property type="term" value="F:4 iron, 4 sulfur cluster binding"/>
    <property type="evidence" value="ECO:0007669"/>
    <property type="project" value="UniProtKB-UniRule"/>
</dbReference>
<dbReference type="OrthoDB" id="9794018at2"/>
<evidence type="ECO:0000256" key="14">
    <source>
        <dbReference type="HAMAP-Rule" id="MF_00063"/>
    </source>
</evidence>
<dbReference type="GO" id="GO:0004604">
    <property type="term" value="F:phosphoadenylyl-sulfate reductase (thioredoxin) activity"/>
    <property type="evidence" value="ECO:0007669"/>
    <property type="project" value="UniProtKB-UniRule"/>
</dbReference>
<keyword evidence="5 14" id="KW-0408">Iron</keyword>
<evidence type="ECO:0000256" key="12">
    <source>
        <dbReference type="ARBA" id="ARBA00032041"/>
    </source>
</evidence>
<evidence type="ECO:0000256" key="8">
    <source>
        <dbReference type="ARBA" id="ARBA00024327"/>
    </source>
</evidence>
<sequence>MSTLIDAQVAQLRQQLAGADPLDILRAVAAEFAGKAAFSTSFGLEDQVITHLIFAHNLPIEVFTLDTGRNFQETYSTWSKTVLKYGKTIRAYFPDQDEIAALVERQGPNGFYESVDARKACCNVRKVEPLHRALAGRAAWITGVRSEQSANRTGMHAVDWDAGYQLFKVNPLLDWSWEQTWAFVREYGIPHNPLHLQGFVSIGCAPCTRAVKPGEDFRAGRWWWEDQSAKECGLHATADTPVEAASPATVATP</sequence>
<evidence type="ECO:0000256" key="5">
    <source>
        <dbReference type="ARBA" id="ARBA00023004"/>
    </source>
</evidence>
<accession>A0A328BAE9</accession>
<evidence type="ECO:0000256" key="6">
    <source>
        <dbReference type="ARBA" id="ARBA00023014"/>
    </source>
</evidence>
<dbReference type="NCBIfam" id="TIGR02055">
    <property type="entry name" value="APS_reductase"/>
    <property type="match status" value="1"/>
</dbReference>
<dbReference type="NCBIfam" id="NF002537">
    <property type="entry name" value="PRK02090.1"/>
    <property type="match status" value="1"/>
</dbReference>
<name>A0A328BAE9_9BACT</name>
<dbReference type="PANTHER" id="PTHR46482:SF9">
    <property type="entry name" value="5'-ADENYLYLSULFATE REDUCTASE 1, CHLOROPLASTIC"/>
    <property type="match status" value="1"/>
</dbReference>
<evidence type="ECO:0000256" key="9">
    <source>
        <dbReference type="ARBA" id="ARBA00024386"/>
    </source>
</evidence>
<dbReference type="GO" id="GO:0046872">
    <property type="term" value="F:metal ion binding"/>
    <property type="evidence" value="ECO:0007669"/>
    <property type="project" value="UniProtKB-KW"/>
</dbReference>
<dbReference type="RefSeq" id="WP_111479864.1">
    <property type="nucleotide sequence ID" value="NZ_QHKM01000007.1"/>
</dbReference>
<evidence type="ECO:0000256" key="2">
    <source>
        <dbReference type="ARBA" id="ARBA00022490"/>
    </source>
</evidence>
<dbReference type="AlphaFoldDB" id="A0A328BAE9"/>
<evidence type="ECO:0000256" key="7">
    <source>
        <dbReference type="ARBA" id="ARBA00024298"/>
    </source>
</evidence>
<keyword evidence="17" id="KW-1185">Reference proteome</keyword>
<evidence type="ECO:0000256" key="3">
    <source>
        <dbReference type="ARBA" id="ARBA00022723"/>
    </source>
</evidence>
<comment type="caution">
    <text evidence="16">The sequence shown here is derived from an EMBL/GenBank/DDBJ whole genome shotgun (WGS) entry which is preliminary data.</text>
</comment>
<keyword evidence="2 14" id="KW-0963">Cytoplasm</keyword>
<evidence type="ECO:0000313" key="16">
    <source>
        <dbReference type="EMBL" id="RAK64143.1"/>
    </source>
</evidence>
<keyword evidence="3 14" id="KW-0479">Metal-binding</keyword>
<dbReference type="PANTHER" id="PTHR46482">
    <property type="entry name" value="5'-ADENYLYLSULFATE REDUCTASE 3, CHLOROPLASTIC"/>
    <property type="match status" value="1"/>
</dbReference>
<dbReference type="HAMAP" id="MF_00063">
    <property type="entry name" value="CysH"/>
    <property type="match status" value="1"/>
</dbReference>
<feature type="active site" description="Nucleophile; cysteine thiosulfonate intermediate" evidence="14">
    <location>
        <position position="232"/>
    </location>
</feature>
<feature type="domain" description="Phosphoadenosine phosphosulphate reductase" evidence="15">
    <location>
        <begin position="36"/>
        <end position="210"/>
    </location>
</feature>
<organism evidence="16 17">
    <name type="scientific">Hymenobacter edaphi</name>
    <dbReference type="NCBI Taxonomy" id="2211146"/>
    <lineage>
        <taxon>Bacteria</taxon>
        <taxon>Pseudomonadati</taxon>
        <taxon>Bacteroidota</taxon>
        <taxon>Cytophagia</taxon>
        <taxon>Cytophagales</taxon>
        <taxon>Hymenobacteraceae</taxon>
        <taxon>Hymenobacter</taxon>
    </lineage>
</organism>
<dbReference type="GO" id="GO:0043866">
    <property type="term" value="F:adenylyl-sulfate reductase (thioredoxin) activity"/>
    <property type="evidence" value="ECO:0007669"/>
    <property type="project" value="UniProtKB-EC"/>
</dbReference>
<evidence type="ECO:0000256" key="10">
    <source>
        <dbReference type="ARBA" id="ARBA00029514"/>
    </source>
</evidence>
<dbReference type="Pfam" id="PF01507">
    <property type="entry name" value="PAPS_reduct"/>
    <property type="match status" value="1"/>
</dbReference>
<dbReference type="InterPro" id="IPR014729">
    <property type="entry name" value="Rossmann-like_a/b/a_fold"/>
</dbReference>
<dbReference type="GO" id="GO:0019379">
    <property type="term" value="P:sulfate assimilation, phosphoadenylyl sulfate reduction by phosphoadenylyl-sulfate reductase (thioredoxin)"/>
    <property type="evidence" value="ECO:0007669"/>
    <property type="project" value="UniProtKB-UniRule"/>
</dbReference>
<dbReference type="EC" id="1.8.4.10" evidence="9 14"/>
<feature type="binding site" evidence="14">
    <location>
        <position position="204"/>
    </location>
    <ligand>
        <name>[4Fe-4S] cluster</name>
        <dbReference type="ChEBI" id="CHEBI:49883"/>
    </ligand>
</feature>
<dbReference type="InterPro" id="IPR011798">
    <property type="entry name" value="APS_reductase"/>
</dbReference>
<evidence type="ECO:0000256" key="11">
    <source>
        <dbReference type="ARBA" id="ARBA00030894"/>
    </source>
</evidence>
<dbReference type="Proteomes" id="UP000248553">
    <property type="component" value="Unassembled WGS sequence"/>
</dbReference>
<dbReference type="Gene3D" id="3.40.50.620">
    <property type="entry name" value="HUPs"/>
    <property type="match status" value="1"/>
</dbReference>
<protein>
    <recommendedName>
        <fullName evidence="10 14">Adenosine 5'-phosphosulfate reductase</fullName>
        <shortName evidence="14">APS reductase</shortName>
        <ecNumber evidence="9 14">1.8.4.10</ecNumber>
    </recommendedName>
    <alternativeName>
        <fullName evidence="12 14">5'-adenylylsulfate reductase</fullName>
    </alternativeName>
    <alternativeName>
        <fullName evidence="11 14">Thioredoxin-dependent 5'-adenylylsulfate reductase</fullName>
    </alternativeName>
</protein>
<proteinExistence type="inferred from homology"/>
<comment type="similarity">
    <text evidence="1 14">Belongs to the PAPS reductase family. CysH subfamily.</text>
</comment>
<evidence type="ECO:0000313" key="17">
    <source>
        <dbReference type="Proteomes" id="UP000248553"/>
    </source>
</evidence>
<evidence type="ECO:0000256" key="1">
    <source>
        <dbReference type="ARBA" id="ARBA00009732"/>
    </source>
</evidence>
<gene>
    <name evidence="14" type="primary">cysH</name>
    <name evidence="16" type="ORF">DLM85_19590</name>
</gene>
<comment type="catalytic activity">
    <reaction evidence="13 14">
        <text>[thioredoxin]-disulfide + sulfite + AMP + 2 H(+) = adenosine 5'-phosphosulfate + [thioredoxin]-dithiol</text>
        <dbReference type="Rhea" id="RHEA:21976"/>
        <dbReference type="Rhea" id="RHEA-COMP:10698"/>
        <dbReference type="Rhea" id="RHEA-COMP:10700"/>
        <dbReference type="ChEBI" id="CHEBI:15378"/>
        <dbReference type="ChEBI" id="CHEBI:17359"/>
        <dbReference type="ChEBI" id="CHEBI:29950"/>
        <dbReference type="ChEBI" id="CHEBI:50058"/>
        <dbReference type="ChEBI" id="CHEBI:58243"/>
        <dbReference type="ChEBI" id="CHEBI:456215"/>
        <dbReference type="EC" id="1.8.4.10"/>
    </reaction>
</comment>
<dbReference type="EMBL" id="QHKM01000007">
    <property type="protein sequence ID" value="RAK64143.1"/>
    <property type="molecule type" value="Genomic_DNA"/>
</dbReference>
<evidence type="ECO:0000256" key="13">
    <source>
        <dbReference type="ARBA" id="ARBA00048441"/>
    </source>
</evidence>
<feature type="binding site" evidence="14">
    <location>
        <position position="207"/>
    </location>
    <ligand>
        <name>[4Fe-4S] cluster</name>
        <dbReference type="ChEBI" id="CHEBI:49883"/>
    </ligand>
</feature>
<dbReference type="GO" id="GO:0005737">
    <property type="term" value="C:cytoplasm"/>
    <property type="evidence" value="ECO:0007669"/>
    <property type="project" value="UniProtKB-SubCell"/>
</dbReference>
<dbReference type="GO" id="GO:0070814">
    <property type="term" value="P:hydrogen sulfide biosynthetic process"/>
    <property type="evidence" value="ECO:0007669"/>
    <property type="project" value="UniProtKB-UniRule"/>
</dbReference>
<evidence type="ECO:0000259" key="15">
    <source>
        <dbReference type="Pfam" id="PF01507"/>
    </source>
</evidence>
<reference evidence="17" key="1">
    <citation type="submission" date="2018-05" db="EMBL/GenBank/DDBJ databases">
        <authorList>
            <person name="Nie L."/>
        </authorList>
    </citation>
    <scope>NUCLEOTIDE SEQUENCE [LARGE SCALE GENOMIC DNA]</scope>
    <source>
        <strain evidence="17">NL</strain>
    </source>
</reference>
<dbReference type="SUPFAM" id="SSF52402">
    <property type="entry name" value="Adenine nucleotide alpha hydrolases-like"/>
    <property type="match status" value="1"/>
</dbReference>
<feature type="binding site" evidence="14">
    <location>
        <position position="122"/>
    </location>
    <ligand>
        <name>[4Fe-4S] cluster</name>
        <dbReference type="ChEBI" id="CHEBI:49883"/>
    </ligand>
</feature>
<evidence type="ECO:0000256" key="4">
    <source>
        <dbReference type="ARBA" id="ARBA00023002"/>
    </source>
</evidence>
<keyword evidence="4 14" id="KW-0560">Oxidoreductase</keyword>